<dbReference type="InterPro" id="IPR001087">
    <property type="entry name" value="GDSL"/>
</dbReference>
<dbReference type="PROSITE" id="PS50268">
    <property type="entry name" value="CADHERIN_2"/>
    <property type="match status" value="1"/>
</dbReference>
<dbReference type="InterPro" id="IPR036691">
    <property type="entry name" value="Endo/exonu/phosph_ase_sf"/>
</dbReference>
<dbReference type="InterPro" id="IPR009722">
    <property type="entry name" value="YjiK/CarP"/>
</dbReference>
<dbReference type="Pfam" id="PF06977">
    <property type="entry name" value="SdiA-regulated"/>
    <property type="match status" value="1"/>
</dbReference>
<dbReference type="SUPFAM" id="SSF56219">
    <property type="entry name" value="DNase I-like"/>
    <property type="match status" value="1"/>
</dbReference>
<dbReference type="EMBL" id="CP099464">
    <property type="protein sequence ID" value="UUO16552.1"/>
    <property type="molecule type" value="Genomic_DNA"/>
</dbReference>
<dbReference type="Gene3D" id="3.40.50.1110">
    <property type="entry name" value="SGNH hydrolase"/>
    <property type="match status" value="1"/>
</dbReference>
<evidence type="ECO:0000313" key="7">
    <source>
        <dbReference type="EMBL" id="UUO16552.1"/>
    </source>
</evidence>
<evidence type="ECO:0000259" key="6">
    <source>
        <dbReference type="PROSITE" id="PS51841"/>
    </source>
</evidence>
<keyword evidence="8" id="KW-1185">Reference proteome</keyword>
<keyword evidence="3" id="KW-0472">Membrane</keyword>
<protein>
    <submittedName>
        <fullName evidence="7">Choice-of-anchor I family protein</fullName>
    </submittedName>
</protein>
<evidence type="ECO:0000256" key="2">
    <source>
        <dbReference type="ARBA" id="ARBA00022475"/>
    </source>
</evidence>
<gene>
    <name evidence="7" type="ORF">NG743_05820</name>
</gene>
<feature type="region of interest" description="Disordered" evidence="4">
    <location>
        <begin position="847"/>
        <end position="872"/>
    </location>
</feature>
<dbReference type="Gene3D" id="2.60.40.2030">
    <property type="match status" value="1"/>
</dbReference>
<comment type="subcellular location">
    <subcellularLocation>
        <location evidence="1">Cell membrane</location>
    </subcellularLocation>
</comment>
<dbReference type="PANTHER" id="PTHR42834:SF1">
    <property type="entry name" value="ENDONUCLEASE_EXONUCLEASE_PHOSPHATASE FAMILY PROTEIN (AFU_ORTHOLOGUE AFUA_3G09210)"/>
    <property type="match status" value="1"/>
</dbReference>
<dbReference type="InterPro" id="IPR011049">
    <property type="entry name" value="Serralysin-like_metalloprot_C"/>
</dbReference>
<dbReference type="Pfam" id="PF00657">
    <property type="entry name" value="Lipase_GDSL"/>
    <property type="match status" value="1"/>
</dbReference>
<dbReference type="CDD" id="cd11303">
    <property type="entry name" value="Dystroglycan_repeat"/>
    <property type="match status" value="1"/>
</dbReference>
<accession>A0ABY5LX25</accession>
<reference evidence="7" key="1">
    <citation type="submission" date="2022-06" db="EMBL/GenBank/DDBJ databases">
        <title>Nostosin G and Spiroidesin B from the Cyanobacterium Dolichospermum sp. NIES-1697.</title>
        <authorList>
            <person name="Phan C.-S."/>
            <person name="Mehjabin J.J."/>
            <person name="Anas A.R.J."/>
            <person name="Hayasaka M."/>
            <person name="Onoki R."/>
            <person name="Wang J."/>
            <person name="Umezawa T."/>
            <person name="Washio K."/>
            <person name="Morikawa M."/>
            <person name="Okino T."/>
        </authorList>
    </citation>
    <scope>NUCLEOTIDE SEQUENCE</scope>
    <source>
        <strain evidence="7">NIES-1697</strain>
    </source>
</reference>
<dbReference type="CDD" id="cd09971">
    <property type="entry name" value="SdiA-regulated"/>
    <property type="match status" value="1"/>
</dbReference>
<sequence>MALTTGNIAFVGYNADGNDNIAFVALVDINPNEVIIFEDNEWNGTAWVDTNEGAFSWTATSLVTAGTIVRTDNIGSGTISASTGTVVDASVLSPSRGTNRGIGAGDEIIYAYQGSAASPTFITAIASGGFNATNGLLTNTGLTAGQNALDLSTLDDDADIAAFNGLRNGQTNFAAYLPIINNPTNWIAQDGAGDQSIDTTAPDVPFSSTAFTLGAVSNAGITLTQTGGTTNVTEGGATDSYTLVLNSQPTADVAISLNAGTQVTTSTNSLTFTPANWNVAQTVTVTAVDDAIVEGSHNGAITHSVTSTDAQYNNITIAQIAVGITDNDFPALPTVNLAVSSNTTAESSRNQITVTATLSAAVSGNQTVTLNAGGTGITPSDYSLSTRTLTIPNGQTTATATFVATDDGIAEGTETAALSLSTPSSGIALGTTTTQNIAITNNGSSLLTKIGGFTSSNGSEITAFDPISDRLFVVAGSVVEILNLSNPASPSKIGDLAFNTSGDPDGTTAGGFTLIPNSVAVGKLGTVSAGIVAVAIAITNQTTADDNPGEVQFFNATTGAFISKVNVGFLPDMLTFTPDGTKVLTANEGQPNNAYTTDPVGSVSIINLAGGVATPTVQEASFTAFNSQIDALKASGVRIFGPGSSVAQDFEPEYITFSGDGTKAWVTLQENNAIAVVDIATATVESILPLGVKDYNNSVNTTNHNVLDASDRDVNGTSAGGGKINIQNWPVFGLYQPDAIASYTVNGQTYYVTANEGDTRSYTGFNEEVTVSSLNLDPTTFPDGATLKLPQNLGRLLVTNTLGDTDGDGDYDQIYTFGARSFTIWDSAGKRVYDSGADFERITAAALPGNYNSNNDSNNFDNRSDNKGPEPEGVVIGAISDRVYAFIGLERVGGVMVYEVTNPNSPEFVQYVNTRDFSLSPTSGVTDSGPEGLTFISANDSPNSKPLLVVANEISKTTAIFEVNAPSRISDIQGTGHTSPFVGQVVTAVPGIVTAVDTNGFYLQDPNPDTNIATSEAIFVFTSSAPTVKVADSITVTGTVSEFTPGGVSTGNLSTTQIGGNPTITILSSNNPLPAPMIIGAGGRIPPTQIIDDDGLTSFDPTTDGIDFFESLEGMRVTAKNLVAVSPTNSFGEIYTVVDNGVGATGLSQRGTINISPNDFNPERIQIDADNGVFDFVFPNVNVGAKLGDVTGVVGYNFGNFEIIPTEAFVSNIQPSTLQPEVTTLNQGGDTLVIATYNILNLDPNDADGNTDIANGQFTAIARQIFNNLKNPDIIGLQEIQDNSGSTNNGIVSASVTLQTLVDAIVTAGGPTYKFIDNTFITNNTNGGEPGANIRNAYLYNDSRVSLVAGSVKTVPTSSFTAFTDSRLPLIADFTFNGEEVTVINNHFSSKGGSRPLFGVNQPSVGGESGGNGQENNTINGSLDQRRAQAEAVKGFVDSVFATKLNPNVVVVGDFNEFEFISPLNILAGSNLTNLSNTLPENERYTYIFDGNSQSLDHILVSNNLSSSAQVDIVHVNSEFVDNAQRASDHDPILAALKIAPSTAQLPNVDLSTYVRVGRYDLPEPKRTTPPTNSLLAQEVSAVTYNWDTDTLFVVGDGSTSIVQVSKTGQLINSMTLALGTSPQGTDFYDTEGLTYVGGGQFVLIEERDRQASLFTYTAGTTLTKSNVKTVKLGTTVGNIGIEGISWDSQTNGFIAVKEITPEGIFQTTIDFAAGTASNGSPTTVNSTDLFDPAKAGIADFADVFALSNLSALNGKADSSNILILSQESGKIVKSDRAGNISSSLTIISDPGNPLSIADQQHEGLTMDKDGYLYVVSENGGGDIDHPQLWVYAPSTATNQAPTAVVLNNKISAIAENTSTSPAIKVADITITDDGLGTNTLSLTGTDASSFEITNNGLFIKTGTTLDFETKTSYSINVNVDDTTVGTTPDATTAFTLAVTDVVNETPTNSSILITEVAPWSSGNSPVAADWFELTNKGTSAVNITGWKFDDNSNSFGSAAALSGITSIGAGESVIFIEGATINTNFLPNWFGANPPANLQIGNYTGTGVGLSTSGDAVNIYNATGVLQANVVFGTSPTVTFATFDNAALLNNATISTLSAAGVNGAFVAVNSNPEIGSPGRINAPATSGITLTQTGGTTNVTEGGATDSYTIVLNSQPTADVAIAINPNSQLTTSAVTLTFTPANWNVAQNVTVTALDDVLVEGSHSGEITHSVTSTDAQYNNITINPIVVSITDNVNDAPTLANTIADQNAKQDNLFNFQIPTNTFSDIDAGDVLTYSATLENGDALPSWLTFNPTTRTFSGTPTNDNVGNLNVKAIATDKAGATVSDIFVITVENVNDAPVLKNPLLDQTVKVNSTFTFTLPKDTFSDADAVNPYKNLVIFGDSLSDTGNFYKASGNTFPAPPNYQGRFSNGLVWVDYFAHDLQFTDQSIQNYAFVGANTGVSNTFGQITVPGLLTQIQQFKTVNTNSIGKDGLYVIWAGANDFLNLATDPTQAVTSAVTNISSAITILAGLGAKEIVVGNLADLGATPASIASNNVANARAISLGFNTALNQALTNLEPALNVNLSLIDNFGSSTAVQTNPANYKFTNITQPLITATNPVNPDQYAFWDDVHPTTRLHQLVTDTFENTLLNDGVIPDLIKYSATLADGSKLPDWLNFNSTTRTFSGTPTTGVTGSLGVKVIATDKAGATVNDIFTLAVNQSTTVGTPGDDKLIATPGSQFDGQNNIVFTGAGKDEVDLSTVSVFPNSGNNIVDLGSGEDTIFVNKGDRAFGSDGNDTFDARDGQGGNRISGGVGDDTFYLGSNDRALGGDGKDIFRLSLGGGNLISGGAGADQFWIVNAELPKAANTVLDFQLGTDVIGIQGAVSLGITTSTLQLNQVGADTAIVFNNQTLATLTGIQASSLNLTDSKQFVFA</sequence>
<dbReference type="InterPro" id="IPR038081">
    <property type="entry name" value="CalX-like_sf"/>
</dbReference>
<dbReference type="SUPFAM" id="SSF50956">
    <property type="entry name" value="Thermostable phytase (3-phytase)"/>
    <property type="match status" value="1"/>
</dbReference>
<dbReference type="SMART" id="SM00736">
    <property type="entry name" value="CADG"/>
    <property type="match status" value="2"/>
</dbReference>
<dbReference type="Gene3D" id="2.60.40.10">
    <property type="entry name" value="Immunoglobulins"/>
    <property type="match status" value="1"/>
</dbReference>
<feature type="domain" description="Cadherin" evidence="5">
    <location>
        <begin position="1854"/>
        <end position="1949"/>
    </location>
</feature>
<dbReference type="InterPro" id="IPR005135">
    <property type="entry name" value="Endo/exonuclease/phosphatase"/>
</dbReference>
<dbReference type="CDD" id="cd04486">
    <property type="entry name" value="YhcR_OBF_like"/>
    <property type="match status" value="1"/>
</dbReference>
<dbReference type="SUPFAM" id="SSF52266">
    <property type="entry name" value="SGNH hydrolase"/>
    <property type="match status" value="1"/>
</dbReference>
<dbReference type="PANTHER" id="PTHR42834">
    <property type="entry name" value="ENDONUCLEASE/EXONUCLEASE/PHOSPHATASE FAMILY PROTEIN (AFU_ORTHOLOGUE AFUA_3G09210)"/>
    <property type="match status" value="1"/>
</dbReference>
<dbReference type="InterPro" id="IPR001322">
    <property type="entry name" value="Lamin_tail_dom"/>
</dbReference>
<name>A0ABY5LX25_9CYAN</name>
<dbReference type="NCBIfam" id="NF038117">
    <property type="entry name" value="choice_anch_I"/>
    <property type="match status" value="1"/>
</dbReference>
<dbReference type="RefSeq" id="WP_257121677.1">
    <property type="nucleotide sequence ID" value="NZ_CP099464.1"/>
</dbReference>
<evidence type="ECO:0000256" key="3">
    <source>
        <dbReference type="ARBA" id="ARBA00023136"/>
    </source>
</evidence>
<dbReference type="PROSITE" id="PS01098">
    <property type="entry name" value="LIPASE_GDSL_SER"/>
    <property type="match status" value="1"/>
</dbReference>
<dbReference type="InterPro" id="IPR006644">
    <property type="entry name" value="Cadg"/>
</dbReference>
<dbReference type="InterPro" id="IPR011044">
    <property type="entry name" value="Quino_amine_DH_bsu"/>
</dbReference>
<evidence type="ECO:0000256" key="1">
    <source>
        <dbReference type="ARBA" id="ARBA00004236"/>
    </source>
</evidence>
<dbReference type="Gene3D" id="3.60.10.10">
    <property type="entry name" value="Endonuclease/exonuclease/phosphatase"/>
    <property type="match status" value="1"/>
</dbReference>
<keyword evidence="2" id="KW-1003">Cell membrane</keyword>
<dbReference type="Gene3D" id="2.60.40.60">
    <property type="entry name" value="Cadherins"/>
    <property type="match status" value="1"/>
</dbReference>
<dbReference type="PROSITE" id="PS51841">
    <property type="entry name" value="LTD"/>
    <property type="match status" value="1"/>
</dbReference>
<dbReference type="InterPro" id="IPR013783">
    <property type="entry name" value="Ig-like_fold"/>
</dbReference>
<dbReference type="InterPro" id="IPR055188">
    <property type="entry name" value="Choice_anch_I"/>
</dbReference>
<dbReference type="InterPro" id="IPR015919">
    <property type="entry name" value="Cadherin-like_sf"/>
</dbReference>
<evidence type="ECO:0000256" key="4">
    <source>
        <dbReference type="SAM" id="MobiDB-lite"/>
    </source>
</evidence>
<dbReference type="CDD" id="cd01846">
    <property type="entry name" value="fatty_acyltransferase_like"/>
    <property type="match status" value="1"/>
</dbReference>
<dbReference type="SUPFAM" id="SSF49313">
    <property type="entry name" value="Cadherin-like"/>
    <property type="match status" value="2"/>
</dbReference>
<feature type="domain" description="LTD" evidence="6">
    <location>
        <begin position="1944"/>
        <end position="2075"/>
    </location>
</feature>
<dbReference type="Pfam" id="PF03372">
    <property type="entry name" value="Exo_endo_phos"/>
    <property type="match status" value="1"/>
</dbReference>
<dbReference type="InterPro" id="IPR036514">
    <property type="entry name" value="SGNH_hydro_sf"/>
</dbReference>
<dbReference type="Pfam" id="PF00932">
    <property type="entry name" value="LTD"/>
    <property type="match status" value="1"/>
</dbReference>
<dbReference type="Pfam" id="PF05345">
    <property type="entry name" value="He_PIG"/>
    <property type="match status" value="2"/>
</dbReference>
<proteinExistence type="predicted"/>
<dbReference type="InterPro" id="IPR008265">
    <property type="entry name" value="Lipase_GDSL_AS"/>
</dbReference>
<evidence type="ECO:0000313" key="8">
    <source>
        <dbReference type="Proteomes" id="UP001057561"/>
    </source>
</evidence>
<organism evidence="7 8">
    <name type="scientific">Dolichospermum heterosporum TAC447</name>
    <dbReference type="NCBI Taxonomy" id="747523"/>
    <lineage>
        <taxon>Bacteria</taxon>
        <taxon>Bacillati</taxon>
        <taxon>Cyanobacteriota</taxon>
        <taxon>Cyanophyceae</taxon>
        <taxon>Nostocales</taxon>
        <taxon>Aphanizomenonaceae</taxon>
        <taxon>Dolichospermum</taxon>
        <taxon>Dolichospermum heterosporum</taxon>
    </lineage>
</organism>
<dbReference type="SUPFAM" id="SSF141072">
    <property type="entry name" value="CalX-like"/>
    <property type="match status" value="1"/>
</dbReference>
<dbReference type="SUPFAM" id="SSF51120">
    <property type="entry name" value="beta-Roll"/>
    <property type="match status" value="1"/>
</dbReference>
<dbReference type="Proteomes" id="UP001057561">
    <property type="component" value="Chromosome"/>
</dbReference>
<dbReference type="CDD" id="cd10283">
    <property type="entry name" value="MnuA_DNase1-like"/>
    <property type="match status" value="1"/>
</dbReference>
<evidence type="ECO:0000259" key="5">
    <source>
        <dbReference type="PROSITE" id="PS50268"/>
    </source>
</evidence>
<dbReference type="SUPFAM" id="SSF50969">
    <property type="entry name" value="YVTN repeat-like/Quinoprotein amine dehydrogenase"/>
    <property type="match status" value="1"/>
</dbReference>
<dbReference type="Pfam" id="PF22494">
    <property type="entry name" value="choice_anch_I"/>
    <property type="match status" value="1"/>
</dbReference>
<dbReference type="InterPro" id="IPR002126">
    <property type="entry name" value="Cadherin-like_dom"/>
</dbReference>
<feature type="compositionally biased region" description="Low complexity" evidence="4">
    <location>
        <begin position="850"/>
        <end position="861"/>
    </location>
</feature>